<dbReference type="Gene3D" id="3.30.1370.30">
    <property type="match status" value="1"/>
</dbReference>
<dbReference type="HAMAP" id="MF_01302_B">
    <property type="entry name" value="Ribosomal_uS8_B"/>
    <property type="match status" value="1"/>
</dbReference>
<dbReference type="FunFam" id="3.30.1490.10:FF:000001">
    <property type="entry name" value="30S ribosomal protein S8"/>
    <property type="match status" value="1"/>
</dbReference>
<protein>
    <recommendedName>
        <fullName evidence="4">Small ribosomal subunit protein uS8c</fullName>
    </recommendedName>
</protein>
<accession>A0A3G3LLZ7</accession>
<keyword evidence="5" id="KW-0934">Plastid</keyword>
<dbReference type="Gene3D" id="3.30.1490.10">
    <property type="match status" value="1"/>
</dbReference>
<dbReference type="AlphaFoldDB" id="A0A3G3LLZ7"/>
<dbReference type="GO" id="GO:0003735">
    <property type="term" value="F:structural constituent of ribosome"/>
    <property type="evidence" value="ECO:0007669"/>
    <property type="project" value="InterPro"/>
</dbReference>
<comment type="similarity">
    <text evidence="1 4">Belongs to the universal ribosomal protein uS8 family.</text>
</comment>
<gene>
    <name evidence="4" type="primary">rps8</name>
</gene>
<proteinExistence type="inferred from homology"/>
<dbReference type="InterPro" id="IPR000630">
    <property type="entry name" value="Ribosomal_uS8"/>
</dbReference>
<keyword evidence="2 4" id="KW-0689">Ribosomal protein</keyword>
<evidence type="ECO:0000256" key="2">
    <source>
        <dbReference type="ARBA" id="ARBA00022980"/>
    </source>
</evidence>
<keyword evidence="3 4" id="KW-0687">Ribonucleoprotein</keyword>
<dbReference type="GO" id="GO:0019843">
    <property type="term" value="F:rRNA binding"/>
    <property type="evidence" value="ECO:0007669"/>
    <property type="project" value="UniProtKB-UniRule"/>
</dbReference>
<comment type="subunit">
    <text evidence="4">Part of the 30S ribosomal subunit.</text>
</comment>
<keyword evidence="4" id="KW-0694">RNA-binding</keyword>
<dbReference type="InterPro" id="IPR035987">
    <property type="entry name" value="Ribosomal_uS8_sf"/>
</dbReference>
<reference evidence="5" key="1">
    <citation type="journal article" date="2018" name="Sci. Rep.">
        <title>Dynamic evolution of inverted repeats in Euglenophyta plastid genomes.</title>
        <authorList>
            <person name="Karnkowska A."/>
            <person name="Bennett M.S."/>
            <person name="Triemer R.E."/>
        </authorList>
    </citation>
    <scope>NUCLEOTIDE SEQUENCE</scope>
</reference>
<dbReference type="PANTHER" id="PTHR11758">
    <property type="entry name" value="40S RIBOSOMAL PROTEIN S15A"/>
    <property type="match status" value="1"/>
</dbReference>
<dbReference type="NCBIfam" id="NF001109">
    <property type="entry name" value="PRK00136.1"/>
    <property type="match status" value="1"/>
</dbReference>
<keyword evidence="4" id="KW-0699">rRNA-binding</keyword>
<comment type="subcellular location">
    <subcellularLocation>
        <location evidence="4">Plastid</location>
        <location evidence="4">Chloroplast</location>
    </subcellularLocation>
</comment>
<evidence type="ECO:0000313" key="5">
    <source>
        <dbReference type="EMBL" id="AYQ93739.1"/>
    </source>
</evidence>
<dbReference type="GO" id="GO:0006412">
    <property type="term" value="P:translation"/>
    <property type="evidence" value="ECO:0007669"/>
    <property type="project" value="UniProtKB-UniRule"/>
</dbReference>
<organism evidence="5">
    <name type="scientific">Lepocinclis ovum</name>
    <dbReference type="NCBI Taxonomy" id="86638"/>
    <lineage>
        <taxon>Eukaryota</taxon>
        <taxon>Discoba</taxon>
        <taxon>Euglenozoa</taxon>
        <taxon>Euglenida</taxon>
        <taxon>Spirocuta</taxon>
        <taxon>Euglenophyceae</taxon>
        <taxon>Euglenales</taxon>
        <taxon>Phacaceae</taxon>
        <taxon>Lepocinclis</taxon>
    </lineage>
</organism>
<evidence type="ECO:0000256" key="4">
    <source>
        <dbReference type="HAMAP-Rule" id="MF_01302"/>
    </source>
</evidence>
<dbReference type="Pfam" id="PF00410">
    <property type="entry name" value="Ribosomal_S8"/>
    <property type="match status" value="1"/>
</dbReference>
<comment type="function">
    <text evidence="4">One of the primary rRNA binding proteins, it binds directly to 16S rRNA central domain where it helps coordinate assembly of the platform of the 30S subunit.</text>
</comment>
<evidence type="ECO:0000256" key="3">
    <source>
        <dbReference type="ARBA" id="ARBA00023274"/>
    </source>
</evidence>
<dbReference type="GO" id="GO:0009507">
    <property type="term" value="C:chloroplast"/>
    <property type="evidence" value="ECO:0007669"/>
    <property type="project" value="UniProtKB-SubCell"/>
</dbReference>
<dbReference type="EMBL" id="MH898674">
    <property type="protein sequence ID" value="AYQ93739.1"/>
    <property type="molecule type" value="Genomic_DNA"/>
</dbReference>
<geneLocation type="chloroplast" evidence="5"/>
<dbReference type="GO" id="GO:1990904">
    <property type="term" value="C:ribonucleoprotein complex"/>
    <property type="evidence" value="ECO:0007669"/>
    <property type="project" value="UniProtKB-KW"/>
</dbReference>
<keyword evidence="5" id="KW-0150">Chloroplast</keyword>
<dbReference type="GO" id="GO:0005840">
    <property type="term" value="C:ribosome"/>
    <property type="evidence" value="ECO:0007669"/>
    <property type="project" value="UniProtKB-KW"/>
</dbReference>
<sequence length="141" mass="16005">MSSNDLISDMLSRIRNANIAGLEKTYVLYTKINFSIIKILKEEGFIDSFEKVDGDSILNKYFHSDIISVNLKFKKGVRQKPYISFLKRISKPGLRVYVNSNNIPQVWGGIGIAVFSTSCGLMTNKMAKLKKLGGEILFYIW</sequence>
<evidence type="ECO:0000256" key="1">
    <source>
        <dbReference type="ARBA" id="ARBA00006471"/>
    </source>
</evidence>
<name>A0A3G3LLZ7_9EUGL</name>
<dbReference type="SUPFAM" id="SSF56047">
    <property type="entry name" value="Ribosomal protein S8"/>
    <property type="match status" value="1"/>
</dbReference>